<proteinExistence type="inferred from homology"/>
<feature type="transmembrane region" description="Helical" evidence="8">
    <location>
        <begin position="97"/>
        <end position="119"/>
    </location>
</feature>
<keyword evidence="10" id="KW-1185">Reference proteome</keyword>
<keyword evidence="7 8" id="KW-0472">Membrane</keyword>
<evidence type="ECO:0000256" key="3">
    <source>
        <dbReference type="ARBA" id="ARBA00022448"/>
    </source>
</evidence>
<comment type="subcellular location">
    <subcellularLocation>
        <location evidence="1 8">Cell membrane</location>
        <topology evidence="1 8">Multi-pass membrane protein</topology>
    </subcellularLocation>
</comment>
<name>A0A3N1HMJ5_9ACTN</name>
<dbReference type="PANTHER" id="PTHR30269:SF0">
    <property type="entry name" value="MEMBRANE TRANSPORTER PROTEIN YFCA-RELATED"/>
    <property type="match status" value="1"/>
</dbReference>
<gene>
    <name evidence="9" type="ORF">EDC03_1280</name>
</gene>
<evidence type="ECO:0000256" key="4">
    <source>
        <dbReference type="ARBA" id="ARBA00022475"/>
    </source>
</evidence>
<organism evidence="9 10">
    <name type="scientific">Pseudokineococcus lusitanus</name>
    <dbReference type="NCBI Taxonomy" id="763993"/>
    <lineage>
        <taxon>Bacteria</taxon>
        <taxon>Bacillati</taxon>
        <taxon>Actinomycetota</taxon>
        <taxon>Actinomycetes</taxon>
        <taxon>Kineosporiales</taxon>
        <taxon>Kineosporiaceae</taxon>
        <taxon>Pseudokineococcus</taxon>
    </lineage>
</organism>
<feature type="transmembrane region" description="Helical" evidence="8">
    <location>
        <begin position="180"/>
        <end position="199"/>
    </location>
</feature>
<keyword evidence="4 8" id="KW-1003">Cell membrane</keyword>
<keyword evidence="3" id="KW-0813">Transport</keyword>
<dbReference type="Proteomes" id="UP000276232">
    <property type="component" value="Unassembled WGS sequence"/>
</dbReference>
<evidence type="ECO:0000256" key="2">
    <source>
        <dbReference type="ARBA" id="ARBA00009142"/>
    </source>
</evidence>
<dbReference type="InParanoid" id="A0A3N1HMJ5"/>
<protein>
    <recommendedName>
        <fullName evidence="8">Probable membrane transporter protein</fullName>
    </recommendedName>
</protein>
<dbReference type="AlphaFoldDB" id="A0A3N1HMJ5"/>
<keyword evidence="6 8" id="KW-1133">Transmembrane helix</keyword>
<dbReference type="InterPro" id="IPR052017">
    <property type="entry name" value="TSUP"/>
</dbReference>
<dbReference type="PANTHER" id="PTHR30269">
    <property type="entry name" value="TRANSMEMBRANE PROTEIN YFCA"/>
    <property type="match status" value="1"/>
</dbReference>
<evidence type="ECO:0000256" key="1">
    <source>
        <dbReference type="ARBA" id="ARBA00004651"/>
    </source>
</evidence>
<accession>A0A3N1HMJ5</accession>
<evidence type="ECO:0000313" key="10">
    <source>
        <dbReference type="Proteomes" id="UP000276232"/>
    </source>
</evidence>
<evidence type="ECO:0000256" key="7">
    <source>
        <dbReference type="ARBA" id="ARBA00023136"/>
    </source>
</evidence>
<feature type="transmembrane region" description="Helical" evidence="8">
    <location>
        <begin position="227"/>
        <end position="244"/>
    </location>
</feature>
<evidence type="ECO:0000256" key="8">
    <source>
        <dbReference type="RuleBase" id="RU363041"/>
    </source>
</evidence>
<evidence type="ECO:0000313" key="9">
    <source>
        <dbReference type="EMBL" id="ROP43686.1"/>
    </source>
</evidence>
<feature type="transmembrane region" description="Helical" evidence="8">
    <location>
        <begin position="256"/>
        <end position="274"/>
    </location>
</feature>
<dbReference type="EMBL" id="RJKN01000003">
    <property type="protein sequence ID" value="ROP43686.1"/>
    <property type="molecule type" value="Genomic_DNA"/>
</dbReference>
<keyword evidence="5 8" id="KW-0812">Transmembrane</keyword>
<feature type="transmembrane region" description="Helical" evidence="8">
    <location>
        <begin position="155"/>
        <end position="174"/>
    </location>
</feature>
<comment type="similarity">
    <text evidence="2 8">Belongs to the 4-toluene sulfonate uptake permease (TSUP) (TC 2.A.102) family.</text>
</comment>
<reference evidence="9 10" key="1">
    <citation type="journal article" date="2015" name="Stand. Genomic Sci.">
        <title>Genomic Encyclopedia of Bacterial and Archaeal Type Strains, Phase III: the genomes of soil and plant-associated and newly described type strains.</title>
        <authorList>
            <person name="Whitman W.B."/>
            <person name="Woyke T."/>
            <person name="Klenk H.P."/>
            <person name="Zhou Y."/>
            <person name="Lilburn T.G."/>
            <person name="Beck B.J."/>
            <person name="De Vos P."/>
            <person name="Vandamme P."/>
            <person name="Eisen J.A."/>
            <person name="Garrity G."/>
            <person name="Hugenholtz P."/>
            <person name="Kyrpides N.C."/>
        </authorList>
    </citation>
    <scope>NUCLEOTIDE SEQUENCE [LARGE SCALE GENOMIC DNA]</scope>
    <source>
        <strain evidence="9 10">CECT 7306</strain>
    </source>
</reference>
<evidence type="ECO:0000256" key="5">
    <source>
        <dbReference type="ARBA" id="ARBA00022692"/>
    </source>
</evidence>
<dbReference type="Pfam" id="PF01925">
    <property type="entry name" value="TauE"/>
    <property type="match status" value="1"/>
</dbReference>
<feature type="transmembrane region" description="Helical" evidence="8">
    <location>
        <begin position="125"/>
        <end position="143"/>
    </location>
</feature>
<dbReference type="InterPro" id="IPR002781">
    <property type="entry name" value="TM_pro_TauE-like"/>
</dbReference>
<evidence type="ECO:0000256" key="6">
    <source>
        <dbReference type="ARBA" id="ARBA00022989"/>
    </source>
</evidence>
<dbReference type="GO" id="GO:0005886">
    <property type="term" value="C:plasma membrane"/>
    <property type="evidence" value="ECO:0007669"/>
    <property type="project" value="UniProtKB-SubCell"/>
</dbReference>
<dbReference type="RefSeq" id="WP_241967063.1">
    <property type="nucleotide sequence ID" value="NZ_RJKN01000003.1"/>
</dbReference>
<comment type="caution">
    <text evidence="9">The sequence shown here is derived from an EMBL/GenBank/DDBJ whole genome shotgun (WGS) entry which is preliminary data.</text>
</comment>
<sequence>MSAPAAVLAVGGPLGGVLPADLTVGTVLLLLLAALAAGWVDAVVGGGGLVQLPALLLVPGLSPVQALATNKLAGIAGTTTSAVTFLRHAPPGQRPPVPVAVPMVVGALGGAAVGALLASSLPGEALTPLVLVALLVVLVVVVARPRLGETSHQRLHGGRQVAVAAALGLAIGGYDGLLGPGTGTFLVFALVGVVGLAFLRATATAKLVNVATNLGALLVFVPQGHVVWGLGLLMAVANVAGGYLGARTAVAKGSRFVRVVFLVVVGALVLRLGSEVVGDLLA</sequence>